<dbReference type="EMBL" id="JABSTQ010009674">
    <property type="protein sequence ID" value="KAG0426921.1"/>
    <property type="molecule type" value="Genomic_DNA"/>
</dbReference>
<gene>
    <name evidence="1" type="ORF">HPB47_026014</name>
</gene>
<name>A0AC60PZY5_IXOPE</name>
<evidence type="ECO:0000313" key="2">
    <source>
        <dbReference type="Proteomes" id="UP000805193"/>
    </source>
</evidence>
<reference evidence="1 2" key="1">
    <citation type="journal article" date="2020" name="Cell">
        <title>Large-Scale Comparative Analyses of Tick Genomes Elucidate Their Genetic Diversity and Vector Capacities.</title>
        <authorList>
            <consortium name="Tick Genome and Microbiome Consortium (TIGMIC)"/>
            <person name="Jia N."/>
            <person name="Wang J."/>
            <person name="Shi W."/>
            <person name="Du L."/>
            <person name="Sun Y."/>
            <person name="Zhan W."/>
            <person name="Jiang J.F."/>
            <person name="Wang Q."/>
            <person name="Zhang B."/>
            <person name="Ji P."/>
            <person name="Bell-Sakyi L."/>
            <person name="Cui X.M."/>
            <person name="Yuan T.T."/>
            <person name="Jiang B.G."/>
            <person name="Yang W.F."/>
            <person name="Lam T.T."/>
            <person name="Chang Q.C."/>
            <person name="Ding S.J."/>
            <person name="Wang X.J."/>
            <person name="Zhu J.G."/>
            <person name="Ruan X.D."/>
            <person name="Zhao L."/>
            <person name="Wei J.T."/>
            <person name="Ye R.Z."/>
            <person name="Que T.C."/>
            <person name="Du C.H."/>
            <person name="Zhou Y.H."/>
            <person name="Cheng J.X."/>
            <person name="Dai P.F."/>
            <person name="Guo W.B."/>
            <person name="Han X.H."/>
            <person name="Huang E.J."/>
            <person name="Li L.F."/>
            <person name="Wei W."/>
            <person name="Gao Y.C."/>
            <person name="Liu J.Z."/>
            <person name="Shao H.Z."/>
            <person name="Wang X."/>
            <person name="Wang C.C."/>
            <person name="Yang T.C."/>
            <person name="Huo Q.B."/>
            <person name="Li W."/>
            <person name="Chen H.Y."/>
            <person name="Chen S.E."/>
            <person name="Zhou L.G."/>
            <person name="Ni X.B."/>
            <person name="Tian J.H."/>
            <person name="Sheng Y."/>
            <person name="Liu T."/>
            <person name="Pan Y.S."/>
            <person name="Xia L.Y."/>
            <person name="Li J."/>
            <person name="Zhao F."/>
            <person name="Cao W.C."/>
        </authorList>
    </citation>
    <scope>NUCLEOTIDE SEQUENCE [LARGE SCALE GENOMIC DNA]</scope>
    <source>
        <strain evidence="1">Iper-2018</strain>
    </source>
</reference>
<accession>A0AC60PZY5</accession>
<evidence type="ECO:0000313" key="1">
    <source>
        <dbReference type="EMBL" id="KAG0426921.1"/>
    </source>
</evidence>
<dbReference type="Proteomes" id="UP000805193">
    <property type="component" value="Unassembled WGS sequence"/>
</dbReference>
<organism evidence="1 2">
    <name type="scientific">Ixodes persulcatus</name>
    <name type="common">Taiga tick</name>
    <dbReference type="NCBI Taxonomy" id="34615"/>
    <lineage>
        <taxon>Eukaryota</taxon>
        <taxon>Metazoa</taxon>
        <taxon>Ecdysozoa</taxon>
        <taxon>Arthropoda</taxon>
        <taxon>Chelicerata</taxon>
        <taxon>Arachnida</taxon>
        <taxon>Acari</taxon>
        <taxon>Parasitiformes</taxon>
        <taxon>Ixodida</taxon>
        <taxon>Ixodoidea</taxon>
        <taxon>Ixodidae</taxon>
        <taxon>Ixodinae</taxon>
        <taxon>Ixodes</taxon>
    </lineage>
</organism>
<keyword evidence="2" id="KW-1185">Reference proteome</keyword>
<proteinExistence type="predicted"/>
<feature type="non-terminal residue" evidence="1">
    <location>
        <position position="544"/>
    </location>
</feature>
<protein>
    <submittedName>
        <fullName evidence="1">Uncharacterized protein</fullName>
    </submittedName>
</protein>
<sequence length="544" mass="61285">MPVTAAAAATQPYTVLVLQASDGSHNRIMLVPSNSAKPNGSGVAPGADTQGISKNAAGKTSKKSRETDEEDADDGGGEQKRCRYFWEPSESVKATKALKRKLSTIWLKDFQVLEHAIGAVASHFPLVCPQRIKRTVCFPFAAPDKVTFLSWPVPKQRASEWLRASEVRRTLRRMLDEQRPATWLWSRELITRKKIMLLCRKMGLTPLASADGLLGPASAGIMPFQPFQAGGRAPECRQCGRTFRSLEELVAHLQTHAANWPYKCSVCSRAFRSRGPLVVHERNHLTGEPFECDYCLAVFPTKENLVSHIGKHTGDMPYECRLCAMFFAKKVSLVRHMRTHTGEKPFKCPACSACFRVKAQLRAHSYVHTGEKPFKCPHCSSSFMLKTSLTTHLKSHTPAELAAAAAEIRRSSSPPVLREFECRMCSKQVKYRTGVDHYSRFHANRQPRLCRACLGGLFRKRNRGTHVHADKPHKCRHCPRAFAKMWGLVVHMRKHSKGKTFKCEHCTREFRQNSSFVIHVRTHGEGKPLKCWVCAQLFEAKDEL</sequence>
<comment type="caution">
    <text evidence="1">The sequence shown here is derived from an EMBL/GenBank/DDBJ whole genome shotgun (WGS) entry which is preliminary data.</text>
</comment>